<reference evidence="1" key="1">
    <citation type="submission" date="2022-07" db="EMBL/GenBank/DDBJ databases">
        <title>Genome Sequence of Lecanicillium saksenae.</title>
        <authorList>
            <person name="Buettner E."/>
        </authorList>
    </citation>
    <scope>NUCLEOTIDE SEQUENCE</scope>
    <source>
        <strain evidence="1">VT-O1</strain>
    </source>
</reference>
<comment type="caution">
    <text evidence="1">The sequence shown here is derived from an EMBL/GenBank/DDBJ whole genome shotgun (WGS) entry which is preliminary data.</text>
</comment>
<dbReference type="EMBL" id="JANAKD010001330">
    <property type="protein sequence ID" value="KAJ3480641.1"/>
    <property type="molecule type" value="Genomic_DNA"/>
</dbReference>
<dbReference type="Proteomes" id="UP001148737">
    <property type="component" value="Unassembled WGS sequence"/>
</dbReference>
<evidence type="ECO:0000313" key="2">
    <source>
        <dbReference type="Proteomes" id="UP001148737"/>
    </source>
</evidence>
<keyword evidence="2" id="KW-1185">Reference proteome</keyword>
<name>A0ACC1QK55_9HYPO</name>
<proteinExistence type="predicted"/>
<protein>
    <submittedName>
        <fullName evidence="1">Uncharacterized protein</fullName>
    </submittedName>
</protein>
<organism evidence="1 2">
    <name type="scientific">Lecanicillium saksenae</name>
    <dbReference type="NCBI Taxonomy" id="468837"/>
    <lineage>
        <taxon>Eukaryota</taxon>
        <taxon>Fungi</taxon>
        <taxon>Dikarya</taxon>
        <taxon>Ascomycota</taxon>
        <taxon>Pezizomycotina</taxon>
        <taxon>Sordariomycetes</taxon>
        <taxon>Hypocreomycetidae</taxon>
        <taxon>Hypocreales</taxon>
        <taxon>Cordycipitaceae</taxon>
        <taxon>Lecanicillium</taxon>
    </lineage>
</organism>
<sequence length="142" mass="16103">MGDQDLAIFFDVGKIVGARPRHNMGDLELTSLSLDLFTLIHLLKQLSSRSLVIRLERVYLASGTRAEALDVRRDAPHYYVRLRDPYGAECETISDNDYGLTFGFDSSNWRNKAEEFMSHPEKGLPNPAREHENVLHSAMAPE</sequence>
<gene>
    <name evidence="1" type="ORF">NLG97_g8024</name>
</gene>
<evidence type="ECO:0000313" key="1">
    <source>
        <dbReference type="EMBL" id="KAJ3480641.1"/>
    </source>
</evidence>
<accession>A0ACC1QK55</accession>